<feature type="transmembrane region" description="Helical" evidence="1">
    <location>
        <begin position="195"/>
        <end position="213"/>
    </location>
</feature>
<dbReference type="Pfam" id="PF14348">
    <property type="entry name" value="DtrJ-like"/>
    <property type="match status" value="1"/>
</dbReference>
<dbReference type="AlphaFoldDB" id="A0A0B5FWZ8"/>
<dbReference type="HOGENOM" id="CLU_1271803_0_0_7"/>
<keyword evidence="1" id="KW-1133">Transmembrane helix</keyword>
<dbReference type="RefSeq" id="WP_040202753.1">
    <property type="nucleotide sequence ID" value="NZ_CP010312.1"/>
</dbReference>
<dbReference type="InterPro" id="IPR022266">
    <property type="entry name" value="DtrJ-like"/>
</dbReference>
<evidence type="ECO:0000256" key="1">
    <source>
        <dbReference type="SAM" id="Phobius"/>
    </source>
</evidence>
<feature type="transmembrane region" description="Helical" evidence="1">
    <location>
        <begin position="170"/>
        <end position="189"/>
    </location>
</feature>
<organism evidence="2 3">
    <name type="scientific">Geoalkalibacter subterraneus</name>
    <dbReference type="NCBI Taxonomy" id="483547"/>
    <lineage>
        <taxon>Bacteria</taxon>
        <taxon>Pseudomonadati</taxon>
        <taxon>Thermodesulfobacteriota</taxon>
        <taxon>Desulfuromonadia</taxon>
        <taxon>Desulfuromonadales</taxon>
        <taxon>Geoalkalibacteraceae</taxon>
        <taxon>Geoalkalibacter</taxon>
    </lineage>
</organism>
<dbReference type="Proteomes" id="UP000035036">
    <property type="component" value="Plasmid pGSUB1"/>
</dbReference>
<dbReference type="OrthoDB" id="5786498at2"/>
<accession>A0A0B5FWZ8</accession>
<evidence type="ECO:0008006" key="4">
    <source>
        <dbReference type="Google" id="ProtNLM"/>
    </source>
</evidence>
<feature type="transmembrane region" description="Helical" evidence="1">
    <location>
        <begin position="16"/>
        <end position="34"/>
    </location>
</feature>
<gene>
    <name evidence="2" type="ORF">GSUB_16585</name>
</gene>
<dbReference type="EMBL" id="CP010312">
    <property type="protein sequence ID" value="AJF08126.1"/>
    <property type="molecule type" value="Genomic_DNA"/>
</dbReference>
<geneLocation type="plasmid" evidence="2 3">
    <name>pGSUB1</name>
</geneLocation>
<keyword evidence="1" id="KW-0812">Transmembrane</keyword>
<protein>
    <recommendedName>
        <fullName evidence="4">DUF4400 domain-containing protein</fullName>
    </recommendedName>
</protein>
<name>A0A0B5FWZ8_9BACT</name>
<reference evidence="2 3" key="1">
    <citation type="journal article" date="2015" name="Genome Announc.">
        <title>Genomes of Geoalkalibacter ferrihydriticus Z-0531T and Geoalkalibacter subterraneus Red1T, Two Haloalkaliphilic Metal-Reducing Deltaproteobacteria.</title>
        <authorList>
            <person name="Badalamenti J.P."/>
            <person name="Krajmalnik-Brown R."/>
            <person name="Torres C.I."/>
            <person name="Bond D.R."/>
        </authorList>
    </citation>
    <scope>NUCLEOTIDE SEQUENCE [LARGE SCALE GENOMIC DNA]</scope>
    <source>
        <strain evidence="2 3">Red1</strain>
        <plasmid evidence="3">Plasmid pGSUB1</plasmid>
    </source>
</reference>
<evidence type="ECO:0000313" key="3">
    <source>
        <dbReference type="Proteomes" id="UP000035036"/>
    </source>
</evidence>
<evidence type="ECO:0000313" key="2">
    <source>
        <dbReference type="EMBL" id="AJF08126.1"/>
    </source>
</evidence>
<sequence length="217" mass="24796">MPSKEKQNNQKPRHPIFVFLTFFLVVLGLVFLFVPKTMLASALEKEQQVVASSLGEKTAKRIKADADAWYVASFIETGMLHATYDFLIGQWDQEGDLQFDDRGIGKWSEQRLDTTWLVLYLVYYRVAVITTWLPYLFPFLLAVGIDSVAHREISKWRFSFSSPLAHSSGLKGIYGSIFILLTLPFLPIAPPPMTTPFVFMVIAIFMWLCLANVHKRV</sequence>
<feature type="transmembrane region" description="Helical" evidence="1">
    <location>
        <begin position="122"/>
        <end position="149"/>
    </location>
</feature>
<dbReference type="KEGG" id="gsb:GSUB_16585"/>
<keyword evidence="2" id="KW-0614">Plasmid</keyword>
<keyword evidence="3" id="KW-1185">Reference proteome</keyword>
<keyword evidence="1" id="KW-0472">Membrane</keyword>
<proteinExistence type="predicted"/>